<dbReference type="PANTHER" id="PTHR47332">
    <property type="entry name" value="SET DOMAIN-CONTAINING PROTEIN 5"/>
    <property type="match status" value="1"/>
</dbReference>
<reference evidence="3" key="1">
    <citation type="journal article" date="2023" name="Mol. Phylogenet. Evol.">
        <title>Genome-scale phylogeny and comparative genomics of the fungal order Sordariales.</title>
        <authorList>
            <person name="Hensen N."/>
            <person name="Bonometti L."/>
            <person name="Westerberg I."/>
            <person name="Brannstrom I.O."/>
            <person name="Guillou S."/>
            <person name="Cros-Aarteil S."/>
            <person name="Calhoun S."/>
            <person name="Haridas S."/>
            <person name="Kuo A."/>
            <person name="Mondo S."/>
            <person name="Pangilinan J."/>
            <person name="Riley R."/>
            <person name="LaButti K."/>
            <person name="Andreopoulos B."/>
            <person name="Lipzen A."/>
            <person name="Chen C."/>
            <person name="Yan M."/>
            <person name="Daum C."/>
            <person name="Ng V."/>
            <person name="Clum A."/>
            <person name="Steindorff A."/>
            <person name="Ohm R.A."/>
            <person name="Martin F."/>
            <person name="Silar P."/>
            <person name="Natvig D.O."/>
            <person name="Lalanne C."/>
            <person name="Gautier V."/>
            <person name="Ament-Velasquez S.L."/>
            <person name="Kruys A."/>
            <person name="Hutchinson M.I."/>
            <person name="Powell A.J."/>
            <person name="Barry K."/>
            <person name="Miller A.N."/>
            <person name="Grigoriev I.V."/>
            <person name="Debuchy R."/>
            <person name="Gladieux P."/>
            <person name="Hiltunen Thoren M."/>
            <person name="Johannesson H."/>
        </authorList>
    </citation>
    <scope>NUCLEOTIDE SEQUENCE</scope>
    <source>
        <strain evidence="3">SMH4131-1</strain>
    </source>
</reference>
<dbReference type="AlphaFoldDB" id="A0AAE0MGU2"/>
<gene>
    <name evidence="3" type="ORF">B0T19DRAFT_413827</name>
</gene>
<sequence>MAWGQLSLTRALILGLLAQVAVADPAAADPVPSEGSADGLVYEAIEKTQIYADNTTAAPTDTPAATTIQAPPVEGWWESKICAKNYCIYTNRKLVNGRGIALVTRYEEYLKVERTENHINKADNKYYLPDAVSETFIIDKGPALAAAKPLRRGKQIMSWSPVLLVHKDFFDDIVKKADRKRLLETAVSFLPPATLETFNKQRGDDGKRSVEAILRAAPFEVDLGYVAKPGDHAKHYANYPEVSILRHDCRPNMAFHIDDSLAFVATVARRAAEGEELTIAYVDPFAPRAERQSWVQRHSPLGKPCACEACTARGNTAALKASDDRVTELLAIQAELKNHESRRVTEALIDRYLELFDQERLQAKLFNAYELAATNYNYIGLDVKAKKYADLAVQAGIVEEGVNANDVIAMRIMASDIRGHYTYQYTLKRLGKVPK</sequence>
<dbReference type="InterPro" id="IPR053185">
    <property type="entry name" value="SET_domain_protein"/>
</dbReference>
<dbReference type="PANTHER" id="PTHR47332:SF6">
    <property type="entry name" value="SET DOMAIN-CONTAINING PROTEIN"/>
    <property type="match status" value="1"/>
</dbReference>
<dbReference type="CDD" id="cd20071">
    <property type="entry name" value="SET_SMYD"/>
    <property type="match status" value="1"/>
</dbReference>
<evidence type="ECO:0000259" key="2">
    <source>
        <dbReference type="Pfam" id="PF00856"/>
    </source>
</evidence>
<organism evidence="3 4">
    <name type="scientific">Cercophora scortea</name>
    <dbReference type="NCBI Taxonomy" id="314031"/>
    <lineage>
        <taxon>Eukaryota</taxon>
        <taxon>Fungi</taxon>
        <taxon>Dikarya</taxon>
        <taxon>Ascomycota</taxon>
        <taxon>Pezizomycotina</taxon>
        <taxon>Sordariomycetes</taxon>
        <taxon>Sordariomycetidae</taxon>
        <taxon>Sordariales</taxon>
        <taxon>Lasiosphaeriaceae</taxon>
        <taxon>Cercophora</taxon>
    </lineage>
</organism>
<dbReference type="InterPro" id="IPR001214">
    <property type="entry name" value="SET_dom"/>
</dbReference>
<feature type="domain" description="SET" evidence="2">
    <location>
        <begin position="144"/>
        <end position="281"/>
    </location>
</feature>
<evidence type="ECO:0000313" key="3">
    <source>
        <dbReference type="EMBL" id="KAK3331700.1"/>
    </source>
</evidence>
<feature type="signal peptide" evidence="1">
    <location>
        <begin position="1"/>
        <end position="23"/>
    </location>
</feature>
<dbReference type="EMBL" id="JAUEPO010000002">
    <property type="protein sequence ID" value="KAK3331700.1"/>
    <property type="molecule type" value="Genomic_DNA"/>
</dbReference>
<dbReference type="SUPFAM" id="SSF82199">
    <property type="entry name" value="SET domain"/>
    <property type="match status" value="1"/>
</dbReference>
<dbReference type="Proteomes" id="UP001286456">
    <property type="component" value="Unassembled WGS sequence"/>
</dbReference>
<keyword evidence="1" id="KW-0732">Signal</keyword>
<keyword evidence="4" id="KW-1185">Reference proteome</keyword>
<reference evidence="3" key="2">
    <citation type="submission" date="2023-06" db="EMBL/GenBank/DDBJ databases">
        <authorList>
            <consortium name="Lawrence Berkeley National Laboratory"/>
            <person name="Haridas S."/>
            <person name="Hensen N."/>
            <person name="Bonometti L."/>
            <person name="Westerberg I."/>
            <person name="Brannstrom I.O."/>
            <person name="Guillou S."/>
            <person name="Cros-Aarteil S."/>
            <person name="Calhoun S."/>
            <person name="Kuo A."/>
            <person name="Mondo S."/>
            <person name="Pangilinan J."/>
            <person name="Riley R."/>
            <person name="Labutti K."/>
            <person name="Andreopoulos B."/>
            <person name="Lipzen A."/>
            <person name="Chen C."/>
            <person name="Yanf M."/>
            <person name="Daum C."/>
            <person name="Ng V."/>
            <person name="Clum A."/>
            <person name="Steindorff A."/>
            <person name="Ohm R."/>
            <person name="Martin F."/>
            <person name="Silar P."/>
            <person name="Natvig D."/>
            <person name="Lalanne C."/>
            <person name="Gautier V."/>
            <person name="Ament-Velasquez S.L."/>
            <person name="Kruys A."/>
            <person name="Hutchinson M.I."/>
            <person name="Powell A.J."/>
            <person name="Barry K."/>
            <person name="Miller A.N."/>
            <person name="Grigoriev I.V."/>
            <person name="Debuchy R."/>
            <person name="Gladieux P."/>
            <person name="Thoren M.H."/>
            <person name="Johannesson H."/>
        </authorList>
    </citation>
    <scope>NUCLEOTIDE SEQUENCE</scope>
    <source>
        <strain evidence="3">SMH4131-1</strain>
    </source>
</reference>
<accession>A0AAE0MGU2</accession>
<comment type="caution">
    <text evidence="3">The sequence shown here is derived from an EMBL/GenBank/DDBJ whole genome shotgun (WGS) entry which is preliminary data.</text>
</comment>
<evidence type="ECO:0000256" key="1">
    <source>
        <dbReference type="SAM" id="SignalP"/>
    </source>
</evidence>
<feature type="chain" id="PRO_5041972876" description="SET domain-containing protein" evidence="1">
    <location>
        <begin position="24"/>
        <end position="435"/>
    </location>
</feature>
<protein>
    <recommendedName>
        <fullName evidence="2">SET domain-containing protein</fullName>
    </recommendedName>
</protein>
<dbReference type="InterPro" id="IPR046341">
    <property type="entry name" value="SET_dom_sf"/>
</dbReference>
<name>A0AAE0MGU2_9PEZI</name>
<proteinExistence type="predicted"/>
<dbReference type="Gene3D" id="2.170.270.10">
    <property type="entry name" value="SET domain"/>
    <property type="match status" value="1"/>
</dbReference>
<evidence type="ECO:0000313" key="4">
    <source>
        <dbReference type="Proteomes" id="UP001286456"/>
    </source>
</evidence>
<dbReference type="Pfam" id="PF00856">
    <property type="entry name" value="SET"/>
    <property type="match status" value="1"/>
</dbReference>